<dbReference type="RefSeq" id="WP_382373066.1">
    <property type="nucleotide sequence ID" value="NZ_JBHRZI010000013.1"/>
</dbReference>
<protein>
    <recommendedName>
        <fullName evidence="3">Mycobacterium membrane protein</fullName>
    </recommendedName>
</protein>
<evidence type="ECO:0000313" key="2">
    <source>
        <dbReference type="Proteomes" id="UP001595690"/>
    </source>
</evidence>
<dbReference type="Gene3D" id="2.60.40.2880">
    <property type="entry name" value="MmpS1-5, C-terminal soluble domain"/>
    <property type="match status" value="1"/>
</dbReference>
<dbReference type="EMBL" id="JBHRZI010000013">
    <property type="protein sequence ID" value="MFC3892949.1"/>
    <property type="molecule type" value="Genomic_DNA"/>
</dbReference>
<evidence type="ECO:0008006" key="3">
    <source>
        <dbReference type="Google" id="ProtNLM"/>
    </source>
</evidence>
<reference evidence="2" key="1">
    <citation type="journal article" date="2019" name="Int. J. Syst. Evol. Microbiol.">
        <title>The Global Catalogue of Microorganisms (GCM) 10K type strain sequencing project: providing services to taxonomists for standard genome sequencing and annotation.</title>
        <authorList>
            <consortium name="The Broad Institute Genomics Platform"/>
            <consortium name="The Broad Institute Genome Sequencing Center for Infectious Disease"/>
            <person name="Wu L."/>
            <person name="Ma J."/>
        </authorList>
    </citation>
    <scope>NUCLEOTIDE SEQUENCE [LARGE SCALE GENOMIC DNA]</scope>
    <source>
        <strain evidence="2">CGMCC 4.7405</strain>
    </source>
</reference>
<sequence length="133" mass="14084">MKTLLVVLGVVAVVGGGTVVLVNSFGGWNTLIGKAWAITYEVSSQPAETAVDVTYTESPDRYRKEAPQTITISKPLPWTYEAVINYGEKAEVSATPKGDQVLTCRILLDGIKELAKATAAPGQQVSCKAVTAT</sequence>
<evidence type="ECO:0000313" key="1">
    <source>
        <dbReference type="EMBL" id="MFC3892949.1"/>
    </source>
</evidence>
<comment type="caution">
    <text evidence="1">The sequence shown here is derived from an EMBL/GenBank/DDBJ whole genome shotgun (WGS) entry which is preliminary data.</text>
</comment>
<proteinExistence type="predicted"/>
<accession>A0ABV8BUZ8</accession>
<gene>
    <name evidence="1" type="ORF">ACFOWZ_15840</name>
</gene>
<organism evidence="1 2">
    <name type="scientific">Lentzea rhizosphaerae</name>
    <dbReference type="NCBI Taxonomy" id="2041025"/>
    <lineage>
        <taxon>Bacteria</taxon>
        <taxon>Bacillati</taxon>
        <taxon>Actinomycetota</taxon>
        <taxon>Actinomycetes</taxon>
        <taxon>Pseudonocardiales</taxon>
        <taxon>Pseudonocardiaceae</taxon>
        <taxon>Lentzea</taxon>
    </lineage>
</organism>
<dbReference type="Proteomes" id="UP001595690">
    <property type="component" value="Unassembled WGS sequence"/>
</dbReference>
<name>A0ABV8BUZ8_9PSEU</name>
<dbReference type="InterPro" id="IPR038468">
    <property type="entry name" value="MmpS_C"/>
</dbReference>
<keyword evidence="2" id="KW-1185">Reference proteome</keyword>